<evidence type="ECO:0000259" key="12">
    <source>
        <dbReference type="PROSITE" id="PS50051"/>
    </source>
</evidence>
<accession>A0A914L6R9</accession>
<dbReference type="InterPro" id="IPR027925">
    <property type="entry name" value="MCM_N"/>
</dbReference>
<dbReference type="AlphaFoldDB" id="A0A914L6R9"/>
<keyword evidence="4 11" id="KW-0378">Hydrolase</keyword>
<dbReference type="FunFam" id="3.40.50.300:FF:000826">
    <property type="entry name" value="Replicative DNA helicase Mcm"/>
    <property type="match status" value="1"/>
</dbReference>
<dbReference type="Gene3D" id="3.30.1640.10">
    <property type="entry name" value="mini-chromosome maintenance (MCM) complex, chain A, domain 1"/>
    <property type="match status" value="1"/>
</dbReference>
<dbReference type="Pfam" id="PF00493">
    <property type="entry name" value="MCM"/>
    <property type="match status" value="1"/>
</dbReference>
<comment type="function">
    <text evidence="11">Acts as component of the MCM2-7 complex (MCM complex) which is the replicative helicase essential for 'once per cell cycle' DNA replication initiation and elongation in eukaryotic cells. The active ATPase sites in the MCM2-7 ring are formed through the interaction surfaces of two neighboring subunits such that a critical structure of a conserved arginine finger motif is provided in trans relative to the ATP-binding site of the Walker A box of the adjacent subunit. The six ATPase active sites, however, are likely to contribute differentially to the complex helicase activity.</text>
</comment>
<dbReference type="Gene3D" id="2.20.28.10">
    <property type="match status" value="1"/>
</dbReference>
<protein>
    <recommendedName>
        <fullName evidence="11">DNA replication licensing factor MCM7</fullName>
        <ecNumber evidence="11">3.6.4.12</ecNumber>
    </recommendedName>
</protein>
<dbReference type="InterPro" id="IPR001208">
    <property type="entry name" value="MCM_dom"/>
</dbReference>
<dbReference type="EC" id="3.6.4.12" evidence="11"/>
<dbReference type="Pfam" id="PF14551">
    <property type="entry name" value="MCM_N"/>
    <property type="match status" value="1"/>
</dbReference>
<evidence type="ECO:0000313" key="13">
    <source>
        <dbReference type="Proteomes" id="UP000887563"/>
    </source>
</evidence>
<evidence type="ECO:0000256" key="11">
    <source>
        <dbReference type="RuleBase" id="RU365012"/>
    </source>
</evidence>
<dbReference type="InterPro" id="IPR027417">
    <property type="entry name" value="P-loop_NTPase"/>
</dbReference>
<evidence type="ECO:0000256" key="5">
    <source>
        <dbReference type="ARBA" id="ARBA00022806"/>
    </source>
</evidence>
<dbReference type="Pfam" id="PF17855">
    <property type="entry name" value="MCM_lid"/>
    <property type="match status" value="1"/>
</dbReference>
<dbReference type="SMART" id="SM00350">
    <property type="entry name" value="MCM"/>
    <property type="match status" value="1"/>
</dbReference>
<dbReference type="PANTHER" id="PTHR11630">
    <property type="entry name" value="DNA REPLICATION LICENSING FACTOR MCM FAMILY MEMBER"/>
    <property type="match status" value="1"/>
</dbReference>
<evidence type="ECO:0000256" key="1">
    <source>
        <dbReference type="ARBA" id="ARBA00004123"/>
    </source>
</evidence>
<dbReference type="WBParaSite" id="Minc3s00252g08609">
    <property type="protein sequence ID" value="Minc3s00252g08609"/>
    <property type="gene ID" value="Minc3s00252g08609"/>
</dbReference>
<evidence type="ECO:0000313" key="14">
    <source>
        <dbReference type="WBParaSite" id="Minc3s00252g08609"/>
    </source>
</evidence>
<dbReference type="GO" id="GO:0005634">
    <property type="term" value="C:nucleus"/>
    <property type="evidence" value="ECO:0007669"/>
    <property type="project" value="UniProtKB-SubCell"/>
</dbReference>
<sequence length="725" mass="82027">MADNDYERAKEQIEDFLRNFYTEDENELKTFKYLNQIAQIAKRQQISFYIEQDDVYVHNPELYTSINGNTVRFRLLFSEVVQKLVEEALGDEQPAVIDALDAFLFQRLYMDKKMRLDKGDLTQEEDPRRNYPPELLRRFEVYFKVRDEIKPLAVRELRAQFVGKLVSIKGIVIRATEVKPLANVITYICDTCGAEAFQPVNSLSYMPVFNCPSNECIQSKANGRLQMQIRGSKFVKFQEIRVQETTEQVSVGGIPRSLTVYLTGENTRKAIPGDTVQVCGVLVPQLRTGFRQMVGGLVTEVFLEAHHIQNNRDENEEFLDDELTEEEIQLVSHDNFYDHLAYSIAPEIYGLTDVKKSLLLSLVGGVNKNASGMRIRGALNILLMGDPGVAKSQLLTYVDRLALRSQYTTGRGSSGVGLTAAVIKDTLTGEVSLEGGSLVLADRGICCIDEFDKMVEGDRTAIHEVMEQQTISIAKAGIMTSLNARVAIIAAANPAYGRYNPSRSIEDNIRLPAALLSRFDILWLIQDTPDRDSDRKLADHITYVHRKGEQPDATFKPVDMKLFRKYIAVCKRKDPVLPDDLKELLVDKYVELRRESKNSADSTFTSPRILLAAIRACTALARLRLSNVVEEADVKEALRLLDSARESLRAHKQTTTDRSRDPVNRAFDTLREMLRESDGQQVLLEKLYARCAQRGIVYGVVDECIYGRWKHALFVDPTNKTVGIV</sequence>
<dbReference type="InterPro" id="IPR018525">
    <property type="entry name" value="MCM_CS"/>
</dbReference>
<dbReference type="PROSITE" id="PS50051">
    <property type="entry name" value="MCM_2"/>
    <property type="match status" value="1"/>
</dbReference>
<dbReference type="GO" id="GO:0000727">
    <property type="term" value="P:double-strand break repair via break-induced replication"/>
    <property type="evidence" value="ECO:0007669"/>
    <property type="project" value="TreeGrafter"/>
</dbReference>
<dbReference type="InterPro" id="IPR008050">
    <property type="entry name" value="MCM7"/>
</dbReference>
<dbReference type="PRINTS" id="PR01663">
    <property type="entry name" value="MCMPROTEIN7"/>
</dbReference>
<keyword evidence="6 10" id="KW-0067">ATP-binding</keyword>
<keyword evidence="5 11" id="KW-0347">Helicase</keyword>
<dbReference type="GO" id="GO:0003697">
    <property type="term" value="F:single-stranded DNA binding"/>
    <property type="evidence" value="ECO:0007669"/>
    <property type="project" value="TreeGrafter"/>
</dbReference>
<dbReference type="PROSITE" id="PS00847">
    <property type="entry name" value="MCM_1"/>
    <property type="match status" value="1"/>
</dbReference>
<dbReference type="GO" id="GO:0017116">
    <property type="term" value="F:single-stranded DNA helicase activity"/>
    <property type="evidence" value="ECO:0007669"/>
    <property type="project" value="TreeGrafter"/>
</dbReference>
<feature type="domain" description="MCM C-terminal AAA(+) ATPase" evidence="12">
    <location>
        <begin position="336"/>
        <end position="541"/>
    </location>
</feature>
<dbReference type="Proteomes" id="UP000887563">
    <property type="component" value="Unplaced"/>
</dbReference>
<evidence type="ECO:0000256" key="10">
    <source>
        <dbReference type="RuleBase" id="RU004070"/>
    </source>
</evidence>
<dbReference type="FunFam" id="2.20.28.10:FF:000004">
    <property type="entry name" value="DNA replication licensing factor MCM7"/>
    <property type="match status" value="1"/>
</dbReference>
<dbReference type="CDD" id="cd17758">
    <property type="entry name" value="MCM7"/>
    <property type="match status" value="1"/>
</dbReference>
<gene>
    <name evidence="11" type="primary">MCM7</name>
</gene>
<dbReference type="Gene3D" id="2.40.50.140">
    <property type="entry name" value="Nucleic acid-binding proteins"/>
    <property type="match status" value="1"/>
</dbReference>
<dbReference type="InterPro" id="IPR041562">
    <property type="entry name" value="MCM_lid"/>
</dbReference>
<keyword evidence="9 11" id="KW-0131">Cell cycle</keyword>
<dbReference type="GO" id="GO:0016787">
    <property type="term" value="F:hydrolase activity"/>
    <property type="evidence" value="ECO:0007669"/>
    <property type="project" value="UniProtKB-KW"/>
</dbReference>
<evidence type="ECO:0000256" key="8">
    <source>
        <dbReference type="ARBA" id="ARBA00023242"/>
    </source>
</evidence>
<evidence type="ECO:0000256" key="6">
    <source>
        <dbReference type="ARBA" id="ARBA00022840"/>
    </source>
</evidence>
<evidence type="ECO:0000256" key="7">
    <source>
        <dbReference type="ARBA" id="ARBA00023125"/>
    </source>
</evidence>
<proteinExistence type="inferred from homology"/>
<comment type="similarity">
    <text evidence="10">Belongs to the MCM family.</text>
</comment>
<dbReference type="Pfam" id="PF17207">
    <property type="entry name" value="MCM_OB"/>
    <property type="match status" value="1"/>
</dbReference>
<keyword evidence="7 10" id="KW-0238">DNA-binding</keyword>
<name>A0A914L6R9_MELIC</name>
<dbReference type="GO" id="GO:0005524">
    <property type="term" value="F:ATP binding"/>
    <property type="evidence" value="ECO:0007669"/>
    <property type="project" value="UniProtKB-KW"/>
</dbReference>
<keyword evidence="2 11" id="KW-0235">DNA replication</keyword>
<keyword evidence="8 11" id="KW-0539">Nucleus</keyword>
<keyword evidence="3 10" id="KW-0547">Nucleotide-binding</keyword>
<dbReference type="PANTHER" id="PTHR11630:SF26">
    <property type="entry name" value="DNA REPLICATION LICENSING FACTOR MCM7"/>
    <property type="match status" value="1"/>
</dbReference>
<comment type="catalytic activity">
    <reaction evidence="11">
        <text>ATP + H2O = ADP + phosphate + H(+)</text>
        <dbReference type="Rhea" id="RHEA:13065"/>
        <dbReference type="ChEBI" id="CHEBI:15377"/>
        <dbReference type="ChEBI" id="CHEBI:15378"/>
        <dbReference type="ChEBI" id="CHEBI:30616"/>
        <dbReference type="ChEBI" id="CHEBI:43474"/>
        <dbReference type="ChEBI" id="CHEBI:456216"/>
        <dbReference type="EC" id="3.6.4.12"/>
    </reaction>
</comment>
<evidence type="ECO:0000256" key="4">
    <source>
        <dbReference type="ARBA" id="ARBA00022801"/>
    </source>
</evidence>
<dbReference type="GO" id="GO:0006271">
    <property type="term" value="P:DNA strand elongation involved in DNA replication"/>
    <property type="evidence" value="ECO:0007669"/>
    <property type="project" value="TreeGrafter"/>
</dbReference>
<evidence type="ECO:0000256" key="3">
    <source>
        <dbReference type="ARBA" id="ARBA00022741"/>
    </source>
</evidence>
<dbReference type="GO" id="GO:0006270">
    <property type="term" value="P:DNA replication initiation"/>
    <property type="evidence" value="ECO:0007669"/>
    <property type="project" value="InterPro"/>
</dbReference>
<dbReference type="GO" id="GO:0042555">
    <property type="term" value="C:MCM complex"/>
    <property type="evidence" value="ECO:0007669"/>
    <property type="project" value="InterPro"/>
</dbReference>
<comment type="subcellular location">
    <subcellularLocation>
        <location evidence="1 11">Nucleus</location>
    </subcellularLocation>
</comment>
<dbReference type="InterPro" id="IPR012340">
    <property type="entry name" value="NA-bd_OB-fold"/>
</dbReference>
<dbReference type="SUPFAM" id="SSF50249">
    <property type="entry name" value="Nucleic acid-binding proteins"/>
    <property type="match status" value="1"/>
</dbReference>
<dbReference type="InterPro" id="IPR031327">
    <property type="entry name" value="MCM"/>
</dbReference>
<evidence type="ECO:0000256" key="2">
    <source>
        <dbReference type="ARBA" id="ARBA00022705"/>
    </source>
</evidence>
<organism evidence="13 14">
    <name type="scientific">Meloidogyne incognita</name>
    <name type="common">Southern root-knot nematode worm</name>
    <name type="synonym">Oxyuris incognita</name>
    <dbReference type="NCBI Taxonomy" id="6306"/>
    <lineage>
        <taxon>Eukaryota</taxon>
        <taxon>Metazoa</taxon>
        <taxon>Ecdysozoa</taxon>
        <taxon>Nematoda</taxon>
        <taxon>Chromadorea</taxon>
        <taxon>Rhabditida</taxon>
        <taxon>Tylenchina</taxon>
        <taxon>Tylenchomorpha</taxon>
        <taxon>Tylenchoidea</taxon>
        <taxon>Meloidogynidae</taxon>
        <taxon>Meloidogyninae</taxon>
        <taxon>Meloidogyne</taxon>
        <taxon>Meloidogyne incognita group</taxon>
    </lineage>
</organism>
<dbReference type="SUPFAM" id="SSF52540">
    <property type="entry name" value="P-loop containing nucleoside triphosphate hydrolases"/>
    <property type="match status" value="1"/>
</dbReference>
<dbReference type="PRINTS" id="PR01657">
    <property type="entry name" value="MCMFAMILY"/>
</dbReference>
<reference evidence="14" key="1">
    <citation type="submission" date="2022-11" db="UniProtKB">
        <authorList>
            <consortium name="WormBaseParasite"/>
        </authorList>
    </citation>
    <scope>IDENTIFICATION</scope>
</reference>
<dbReference type="InterPro" id="IPR033762">
    <property type="entry name" value="MCM_OB"/>
</dbReference>
<dbReference type="Gene3D" id="3.40.50.300">
    <property type="entry name" value="P-loop containing nucleotide triphosphate hydrolases"/>
    <property type="match status" value="1"/>
</dbReference>
<keyword evidence="13" id="KW-1185">Reference proteome</keyword>
<evidence type="ECO:0000256" key="9">
    <source>
        <dbReference type="ARBA" id="ARBA00023306"/>
    </source>
</evidence>